<keyword evidence="3" id="KW-1185">Reference proteome</keyword>
<keyword evidence="1" id="KW-1133">Transmembrane helix</keyword>
<feature type="transmembrane region" description="Helical" evidence="1">
    <location>
        <begin position="104"/>
        <end position="126"/>
    </location>
</feature>
<dbReference type="Proteomes" id="UP000053593">
    <property type="component" value="Unassembled WGS sequence"/>
</dbReference>
<feature type="transmembrane region" description="Helical" evidence="1">
    <location>
        <begin position="21"/>
        <end position="43"/>
    </location>
</feature>
<evidence type="ECO:0000313" key="2">
    <source>
        <dbReference type="EMBL" id="KIK53294.1"/>
    </source>
</evidence>
<name>A0A0D0BUN5_9AGAR</name>
<dbReference type="AlphaFoldDB" id="A0A0D0BUN5"/>
<reference evidence="2 3" key="1">
    <citation type="submission" date="2014-04" db="EMBL/GenBank/DDBJ databases">
        <title>Evolutionary Origins and Diversification of the Mycorrhizal Mutualists.</title>
        <authorList>
            <consortium name="DOE Joint Genome Institute"/>
            <consortium name="Mycorrhizal Genomics Consortium"/>
            <person name="Kohler A."/>
            <person name="Kuo A."/>
            <person name="Nagy L.G."/>
            <person name="Floudas D."/>
            <person name="Copeland A."/>
            <person name="Barry K.W."/>
            <person name="Cichocki N."/>
            <person name="Veneault-Fourrey C."/>
            <person name="LaButti K."/>
            <person name="Lindquist E.A."/>
            <person name="Lipzen A."/>
            <person name="Lundell T."/>
            <person name="Morin E."/>
            <person name="Murat C."/>
            <person name="Riley R."/>
            <person name="Ohm R."/>
            <person name="Sun H."/>
            <person name="Tunlid A."/>
            <person name="Henrissat B."/>
            <person name="Grigoriev I.V."/>
            <person name="Hibbett D.S."/>
            <person name="Martin F."/>
        </authorList>
    </citation>
    <scope>NUCLEOTIDE SEQUENCE [LARGE SCALE GENOMIC DNA]</scope>
    <source>
        <strain evidence="2 3">FD-317 M1</strain>
    </source>
</reference>
<keyword evidence="1" id="KW-0812">Transmembrane</keyword>
<dbReference type="OrthoDB" id="2756618at2759"/>
<accession>A0A0D0BUN5</accession>
<feature type="transmembrane region" description="Helical" evidence="1">
    <location>
        <begin position="63"/>
        <end position="83"/>
    </location>
</feature>
<dbReference type="HOGENOM" id="CLU_1518036_0_0_1"/>
<gene>
    <name evidence="2" type="ORF">GYMLUDRAFT_250547</name>
</gene>
<evidence type="ECO:0000256" key="1">
    <source>
        <dbReference type="SAM" id="Phobius"/>
    </source>
</evidence>
<organism evidence="2 3">
    <name type="scientific">Collybiopsis luxurians FD-317 M1</name>
    <dbReference type="NCBI Taxonomy" id="944289"/>
    <lineage>
        <taxon>Eukaryota</taxon>
        <taxon>Fungi</taxon>
        <taxon>Dikarya</taxon>
        <taxon>Basidiomycota</taxon>
        <taxon>Agaricomycotina</taxon>
        <taxon>Agaricomycetes</taxon>
        <taxon>Agaricomycetidae</taxon>
        <taxon>Agaricales</taxon>
        <taxon>Marasmiineae</taxon>
        <taxon>Omphalotaceae</taxon>
        <taxon>Collybiopsis</taxon>
        <taxon>Collybiopsis luxurians</taxon>
    </lineage>
</organism>
<dbReference type="EMBL" id="KN834831">
    <property type="protein sequence ID" value="KIK53294.1"/>
    <property type="molecule type" value="Genomic_DNA"/>
</dbReference>
<protein>
    <submittedName>
        <fullName evidence="2">Uncharacterized protein</fullName>
    </submittedName>
</protein>
<sequence>MADTVLLYRAYTLWDCQVSIFIAPVALLLLGIGAGIYTLVSAGKGDLNTNFTLLLEAKIGSNIFAGSTLITNLILTGLIVYRVRQYSQITNKYLPSSEHVNKPLIKLIVGSCLLYPVAIAALWAVIGTGTAVNFVEPMLAQTMGISPTFLIVEIDLTLNSPISGSKHQGEV</sequence>
<proteinExistence type="predicted"/>
<evidence type="ECO:0000313" key="3">
    <source>
        <dbReference type="Proteomes" id="UP000053593"/>
    </source>
</evidence>
<keyword evidence="1" id="KW-0472">Membrane</keyword>